<keyword evidence="2" id="KW-1185">Reference proteome</keyword>
<protein>
    <submittedName>
        <fullName evidence="1">DUF4258 domain-containing protein</fullName>
    </submittedName>
</protein>
<evidence type="ECO:0000313" key="2">
    <source>
        <dbReference type="Proteomes" id="UP000658720"/>
    </source>
</evidence>
<dbReference type="InterPro" id="IPR025354">
    <property type="entry name" value="DUF4258"/>
</dbReference>
<comment type="caution">
    <text evidence="1">The sequence shown here is derived from an EMBL/GenBank/DDBJ whole genome shotgun (WGS) entry which is preliminary data.</text>
</comment>
<proteinExistence type="predicted"/>
<dbReference type="Proteomes" id="UP000658720">
    <property type="component" value="Unassembled WGS sequence"/>
</dbReference>
<name>A0ABR9VMP9_9SYNC</name>
<sequence length="111" mass="13199">MITEIRRKFAQDEFEFSKHAVDQSILRRIQVQEIRMAIANGQIIEDYPYDKYGPSCLILGFTALQRPIHVQCSYPNRPLVKIITVYEPNFQRWNHQFTRRRETNNGERNSG</sequence>
<reference evidence="1 2" key="1">
    <citation type="submission" date="2020-10" db="EMBL/GenBank/DDBJ databases">
        <authorList>
            <person name="Castelo-Branco R."/>
            <person name="Eusebio N."/>
            <person name="Adriana R."/>
            <person name="Vieira A."/>
            <person name="Brugerolle De Fraissinette N."/>
            <person name="Rezende De Castro R."/>
            <person name="Schneider M.P."/>
            <person name="Vasconcelos V."/>
            <person name="Leao P.N."/>
        </authorList>
    </citation>
    <scope>NUCLEOTIDE SEQUENCE [LARGE SCALE GENOMIC DNA]</scope>
    <source>
        <strain evidence="1 2">LEGE 00031</strain>
    </source>
</reference>
<dbReference type="EMBL" id="JADEVV010000003">
    <property type="protein sequence ID" value="MBE9252607.1"/>
    <property type="molecule type" value="Genomic_DNA"/>
</dbReference>
<accession>A0ABR9VMP9</accession>
<evidence type="ECO:0000313" key="1">
    <source>
        <dbReference type="EMBL" id="MBE9252607.1"/>
    </source>
</evidence>
<organism evidence="1 2">
    <name type="scientific">Synechocystis salina LEGE 00031</name>
    <dbReference type="NCBI Taxonomy" id="1828736"/>
    <lineage>
        <taxon>Bacteria</taxon>
        <taxon>Bacillati</taxon>
        <taxon>Cyanobacteriota</taxon>
        <taxon>Cyanophyceae</taxon>
        <taxon>Synechococcales</taxon>
        <taxon>Merismopediaceae</taxon>
        <taxon>Synechocystis</taxon>
    </lineage>
</organism>
<dbReference type="Pfam" id="PF14076">
    <property type="entry name" value="DUF4258"/>
    <property type="match status" value="1"/>
</dbReference>
<gene>
    <name evidence="1" type="ORF">IQ217_01820</name>
</gene>